<organism evidence="3 4">
    <name type="scientific">Melghirimyces thermohalophilus</name>
    <dbReference type="NCBI Taxonomy" id="1236220"/>
    <lineage>
        <taxon>Bacteria</taxon>
        <taxon>Bacillati</taxon>
        <taxon>Bacillota</taxon>
        <taxon>Bacilli</taxon>
        <taxon>Bacillales</taxon>
        <taxon>Thermoactinomycetaceae</taxon>
        <taxon>Melghirimyces</taxon>
    </lineage>
</organism>
<dbReference type="GO" id="GO:0008289">
    <property type="term" value="F:lipid binding"/>
    <property type="evidence" value="ECO:0007669"/>
    <property type="project" value="UniProtKB-KW"/>
</dbReference>
<dbReference type="SUPFAM" id="SSF82549">
    <property type="entry name" value="DAK1/DegV-like"/>
    <property type="match status" value="1"/>
</dbReference>
<dbReference type="OrthoDB" id="9780660at2"/>
<evidence type="ECO:0000256" key="1">
    <source>
        <dbReference type="ARBA" id="ARBA00003238"/>
    </source>
</evidence>
<dbReference type="Gene3D" id="3.30.1180.10">
    <property type="match status" value="1"/>
</dbReference>
<protein>
    <submittedName>
        <fullName evidence="3">EDD domain protein, DegV family</fullName>
    </submittedName>
</protein>
<keyword evidence="4" id="KW-1185">Reference proteome</keyword>
<dbReference type="PANTHER" id="PTHR33434:SF3">
    <property type="entry name" value="DEGV DOMAIN-CONTAINING PROTEIN YITS"/>
    <property type="match status" value="1"/>
</dbReference>
<evidence type="ECO:0000313" key="3">
    <source>
        <dbReference type="EMBL" id="SDC63335.1"/>
    </source>
</evidence>
<sequence>MSVKIITDSASDLPREATKRYHIDVIPLLVYQNGEEFLDGVTLQSETMFQAMRAGKSFQTAQPSLGTFVETFTRYAENGESCIYLAFSSKLSGTFQTAVMARDQVKESHPQLDLDLLDTRCASVGFGMVVLKAAQWAQEGKSKEEILSLTRDYAAHMAHIFTVDNLEHLFRGGRLSRTAALVGDLLNVKPLLHIREGKLVPFDKIRGRKKAIRRIIEEMGKRGDDLKSQRIGICHGDDPEGADMLKSAIQEAYGCEDFFVHIIGCAIGAHAGPGTLSVFFRSRETN</sequence>
<name>A0A1G6N866_9BACL</name>
<evidence type="ECO:0000256" key="2">
    <source>
        <dbReference type="ARBA" id="ARBA00023121"/>
    </source>
</evidence>
<dbReference type="STRING" id="1236220.SAMN04488112_11219"/>
<dbReference type="AlphaFoldDB" id="A0A1G6N866"/>
<accession>A0A1G6N866</accession>
<dbReference type="EMBL" id="FMZA01000012">
    <property type="protein sequence ID" value="SDC63335.1"/>
    <property type="molecule type" value="Genomic_DNA"/>
</dbReference>
<dbReference type="Gene3D" id="3.40.50.10170">
    <property type="match status" value="1"/>
</dbReference>
<dbReference type="InterPro" id="IPR003797">
    <property type="entry name" value="DegV"/>
</dbReference>
<dbReference type="Proteomes" id="UP000199387">
    <property type="component" value="Unassembled WGS sequence"/>
</dbReference>
<dbReference type="RefSeq" id="WP_091570378.1">
    <property type="nucleotide sequence ID" value="NZ_FMZA01000012.1"/>
</dbReference>
<proteinExistence type="predicted"/>
<dbReference type="PROSITE" id="PS51482">
    <property type="entry name" value="DEGV"/>
    <property type="match status" value="1"/>
</dbReference>
<keyword evidence="2" id="KW-0446">Lipid-binding</keyword>
<evidence type="ECO:0000313" key="4">
    <source>
        <dbReference type="Proteomes" id="UP000199387"/>
    </source>
</evidence>
<reference evidence="3 4" key="1">
    <citation type="submission" date="2016-10" db="EMBL/GenBank/DDBJ databases">
        <authorList>
            <person name="de Groot N.N."/>
        </authorList>
    </citation>
    <scope>NUCLEOTIDE SEQUENCE [LARGE SCALE GENOMIC DNA]</scope>
    <source>
        <strain evidence="3 4">DSM 45514</strain>
    </source>
</reference>
<dbReference type="PANTHER" id="PTHR33434">
    <property type="entry name" value="DEGV DOMAIN-CONTAINING PROTEIN DR_1986-RELATED"/>
    <property type="match status" value="1"/>
</dbReference>
<dbReference type="NCBIfam" id="TIGR00762">
    <property type="entry name" value="DegV"/>
    <property type="match status" value="1"/>
</dbReference>
<dbReference type="InterPro" id="IPR050270">
    <property type="entry name" value="DegV_domain_contain"/>
</dbReference>
<dbReference type="Pfam" id="PF02645">
    <property type="entry name" value="DegV"/>
    <property type="match status" value="1"/>
</dbReference>
<comment type="function">
    <text evidence="1">May bind long-chain fatty acids, such as palmitate, and may play a role in lipid transport or fatty acid metabolism.</text>
</comment>
<gene>
    <name evidence="3" type="ORF">SAMN04488112_11219</name>
</gene>
<dbReference type="InterPro" id="IPR043168">
    <property type="entry name" value="DegV_C"/>
</dbReference>